<gene>
    <name evidence="1" type="ORF">LCGC14_2086830</name>
</gene>
<proteinExistence type="predicted"/>
<sequence>MSQLLRFYKLGYSNDQILEKFGPAYHLEDLESFTDTIWHKTPDEARIFFYTGFLG</sequence>
<dbReference type="EMBL" id="LAZR01025331">
    <property type="protein sequence ID" value="KKL72245.1"/>
    <property type="molecule type" value="Genomic_DNA"/>
</dbReference>
<protein>
    <submittedName>
        <fullName evidence="1">Uncharacterized protein</fullName>
    </submittedName>
</protein>
<reference evidence="1" key="1">
    <citation type="journal article" date="2015" name="Nature">
        <title>Complex archaea that bridge the gap between prokaryotes and eukaryotes.</title>
        <authorList>
            <person name="Spang A."/>
            <person name="Saw J.H."/>
            <person name="Jorgensen S.L."/>
            <person name="Zaremba-Niedzwiedzka K."/>
            <person name="Martijn J."/>
            <person name="Lind A.E."/>
            <person name="van Eijk R."/>
            <person name="Schleper C."/>
            <person name="Guy L."/>
            <person name="Ettema T.J."/>
        </authorList>
    </citation>
    <scope>NUCLEOTIDE SEQUENCE</scope>
</reference>
<name>A0A0F9GSA8_9ZZZZ</name>
<comment type="caution">
    <text evidence="1">The sequence shown here is derived from an EMBL/GenBank/DDBJ whole genome shotgun (WGS) entry which is preliminary data.</text>
</comment>
<evidence type="ECO:0000313" key="1">
    <source>
        <dbReference type="EMBL" id="KKL72245.1"/>
    </source>
</evidence>
<accession>A0A0F9GSA8</accession>
<organism evidence="1">
    <name type="scientific">marine sediment metagenome</name>
    <dbReference type="NCBI Taxonomy" id="412755"/>
    <lineage>
        <taxon>unclassified sequences</taxon>
        <taxon>metagenomes</taxon>
        <taxon>ecological metagenomes</taxon>
    </lineage>
</organism>
<dbReference type="AlphaFoldDB" id="A0A0F9GSA8"/>